<evidence type="ECO:0000256" key="8">
    <source>
        <dbReference type="ARBA" id="ARBA00023014"/>
    </source>
</evidence>
<comment type="pathway">
    <text evidence="1 9">Cofactor biosynthesis; NAD(+) biosynthesis; quinolinate from iminoaspartate: step 1/1.</text>
</comment>
<evidence type="ECO:0000256" key="1">
    <source>
        <dbReference type="ARBA" id="ARBA00005065"/>
    </source>
</evidence>
<evidence type="ECO:0000256" key="4">
    <source>
        <dbReference type="ARBA" id="ARBA00022642"/>
    </source>
</evidence>
<dbReference type="GO" id="GO:0051539">
    <property type="term" value="F:4 iron, 4 sulfur cluster binding"/>
    <property type="evidence" value="ECO:0007669"/>
    <property type="project" value="UniProtKB-KW"/>
</dbReference>
<dbReference type="Pfam" id="PF02445">
    <property type="entry name" value="NadA"/>
    <property type="match status" value="1"/>
</dbReference>
<keyword evidence="5 9" id="KW-0808">Transferase</keyword>
<proteinExistence type="inferred from homology"/>
<keyword evidence="3 9" id="KW-0004">4Fe-4S</keyword>
<evidence type="ECO:0000256" key="2">
    <source>
        <dbReference type="ARBA" id="ARBA00012669"/>
    </source>
</evidence>
<dbReference type="AlphaFoldDB" id="F8ANW0"/>
<feature type="binding site" evidence="9">
    <location>
        <begin position="200"/>
        <end position="202"/>
    </location>
    <ligand>
        <name>iminosuccinate</name>
        <dbReference type="ChEBI" id="CHEBI:77875"/>
    </ligand>
</feature>
<dbReference type="InterPro" id="IPR023066">
    <property type="entry name" value="Quinolinate_synth_type2"/>
</dbReference>
<dbReference type="Proteomes" id="UP000009296">
    <property type="component" value="Chromosome"/>
</dbReference>
<keyword evidence="7 9" id="KW-0408">Iron</keyword>
<feature type="binding site" evidence="9">
    <location>
        <begin position="113"/>
        <end position="115"/>
    </location>
    <ligand>
        <name>iminosuccinate</name>
        <dbReference type="ChEBI" id="CHEBI:77875"/>
    </ligand>
</feature>
<dbReference type="EMBL" id="CP002792">
    <property type="protein sequence ID" value="AEH07101.1"/>
    <property type="molecule type" value="Genomic_DNA"/>
</dbReference>
<dbReference type="NCBIfam" id="NF006878">
    <property type="entry name" value="PRK09375.1-2"/>
    <property type="match status" value="1"/>
</dbReference>
<dbReference type="InterPro" id="IPR003473">
    <property type="entry name" value="NadA"/>
</dbReference>
<reference evidence="10" key="1">
    <citation type="submission" date="2011-05" db="EMBL/GenBank/DDBJ databases">
        <title>Complete sequence of chromosome of Methanothermococcus okinawensis IH1.</title>
        <authorList>
            <consortium name="US DOE Joint Genome Institute"/>
            <person name="Lucas S."/>
            <person name="Han J."/>
            <person name="Lapidus A."/>
            <person name="Cheng J.-F."/>
            <person name="Goodwin L."/>
            <person name="Pitluck S."/>
            <person name="Peters L."/>
            <person name="Mikhailova N."/>
            <person name="Held B."/>
            <person name="Han C."/>
            <person name="Tapia R."/>
            <person name="Land M."/>
            <person name="Hauser L."/>
            <person name="Kyrpides N."/>
            <person name="Ivanova N."/>
            <person name="Pagani I."/>
            <person name="Sieprawska-Lupa M."/>
            <person name="Takai K."/>
            <person name="Miyazaki J."/>
            <person name="Whitman W."/>
            <person name="Woyke T."/>
        </authorList>
    </citation>
    <scope>NUCLEOTIDE SEQUENCE</scope>
    <source>
        <strain evidence="10">IH1</strain>
    </source>
</reference>
<dbReference type="Gene3D" id="3.40.50.10800">
    <property type="entry name" value="NadA-like"/>
    <property type="match status" value="3"/>
</dbReference>
<feature type="binding site" evidence="9">
    <location>
        <position position="217"/>
    </location>
    <ligand>
        <name>iminosuccinate</name>
        <dbReference type="ChEBI" id="CHEBI:77875"/>
    </ligand>
</feature>
<feature type="binding site" evidence="9">
    <location>
        <position position="41"/>
    </location>
    <ligand>
        <name>iminosuccinate</name>
        <dbReference type="ChEBI" id="CHEBI:77875"/>
    </ligand>
</feature>
<evidence type="ECO:0000256" key="9">
    <source>
        <dbReference type="HAMAP-Rule" id="MF_00568"/>
    </source>
</evidence>
<comment type="catalytic activity">
    <reaction evidence="9">
        <text>iminosuccinate + dihydroxyacetone phosphate = quinolinate + phosphate + 2 H2O + H(+)</text>
        <dbReference type="Rhea" id="RHEA:25888"/>
        <dbReference type="ChEBI" id="CHEBI:15377"/>
        <dbReference type="ChEBI" id="CHEBI:15378"/>
        <dbReference type="ChEBI" id="CHEBI:29959"/>
        <dbReference type="ChEBI" id="CHEBI:43474"/>
        <dbReference type="ChEBI" id="CHEBI:57642"/>
        <dbReference type="ChEBI" id="CHEBI:77875"/>
        <dbReference type="EC" id="2.5.1.72"/>
    </reaction>
</comment>
<gene>
    <name evidence="9" type="primary">nadA</name>
    <name evidence="10" type="ordered locus">Metok_1132</name>
</gene>
<comment type="similarity">
    <text evidence="9">Belongs to the quinolinate synthase family. Type 2 subfamily.</text>
</comment>
<keyword evidence="11" id="KW-1185">Reference proteome</keyword>
<dbReference type="GO" id="GO:0046872">
    <property type="term" value="F:metal ion binding"/>
    <property type="evidence" value="ECO:0007669"/>
    <property type="project" value="UniProtKB-KW"/>
</dbReference>
<dbReference type="InterPro" id="IPR036094">
    <property type="entry name" value="NadA_sf"/>
</dbReference>
<comment type="function">
    <text evidence="9">Catalyzes the condensation of iminoaspartate with dihydroxyacetone phosphate to form quinolinate.</text>
</comment>
<dbReference type="PANTHER" id="PTHR30573">
    <property type="entry name" value="QUINOLINATE SYNTHETASE A"/>
    <property type="match status" value="1"/>
</dbReference>
<dbReference type="GeneID" id="10773288"/>
<evidence type="ECO:0000256" key="3">
    <source>
        <dbReference type="ARBA" id="ARBA00022485"/>
    </source>
</evidence>
<dbReference type="GO" id="GO:0008987">
    <property type="term" value="F:quinolinate synthetase A activity"/>
    <property type="evidence" value="ECO:0007669"/>
    <property type="project" value="UniProtKB-UniRule"/>
</dbReference>
<keyword evidence="6 9" id="KW-0479">Metal-binding</keyword>
<evidence type="ECO:0000256" key="7">
    <source>
        <dbReference type="ARBA" id="ARBA00023004"/>
    </source>
</evidence>
<dbReference type="STRING" id="647113.Metok_1132"/>
<dbReference type="EC" id="2.5.1.72" evidence="2 9"/>
<evidence type="ECO:0000313" key="11">
    <source>
        <dbReference type="Proteomes" id="UP000009296"/>
    </source>
</evidence>
<keyword evidence="4 9" id="KW-0662">Pyridine nucleotide biosynthesis</keyword>
<name>F8ANW0_METOI</name>
<evidence type="ECO:0000256" key="6">
    <source>
        <dbReference type="ARBA" id="ARBA00022723"/>
    </source>
</evidence>
<feature type="binding site" evidence="9">
    <location>
        <position position="266"/>
    </location>
    <ligand>
        <name>[4Fe-4S] cluster</name>
        <dbReference type="ChEBI" id="CHEBI:49883"/>
    </ligand>
</feature>
<feature type="binding site" evidence="9">
    <location>
        <position position="174"/>
    </location>
    <ligand>
        <name>[4Fe-4S] cluster</name>
        <dbReference type="ChEBI" id="CHEBI:49883"/>
    </ligand>
</feature>
<protein>
    <recommendedName>
        <fullName evidence="2 9">Quinolinate synthase</fullName>
        <ecNumber evidence="2 9">2.5.1.72</ecNumber>
    </recommendedName>
</protein>
<sequence>MDITNIVERINTLKKEKNAIILAHNYQPEEIQRIADFMGDSLELCIKAKETDADIIVFCGVDFMAETAKILNKDKKVLMPEIINTECPMAHQLPPEIIENAKKQHPNAKVVIYVNTLASAKALADATCTSANADKIVNSFEENEILFGPDQNLGYYVKKRTDKKIIGIPEDGHCYVHKKFTVDDVVNIKKQYPNAEVLVHPECNPEVQDIADYIYSTSGMVKHVLSSDNDEFVIGTECDMITRLKIELEKLGKTKKLIPLRKDAICEPMKQITLEKVEKCLVEEKYEITLDDEIIEKAKKAIEYMLNVK</sequence>
<comment type="subcellular location">
    <subcellularLocation>
        <location evidence="9">Cytoplasm</location>
    </subcellularLocation>
</comment>
<dbReference type="HAMAP" id="MF_00568">
    <property type="entry name" value="NadA_type2"/>
    <property type="match status" value="1"/>
</dbReference>
<dbReference type="RefSeq" id="WP_013867285.1">
    <property type="nucleotide sequence ID" value="NC_015636.1"/>
</dbReference>
<dbReference type="HOGENOM" id="CLU_047382_0_0_2"/>
<dbReference type="GO" id="GO:0034628">
    <property type="term" value="P:'de novo' NAD+ biosynthetic process from L-aspartate"/>
    <property type="evidence" value="ECO:0007669"/>
    <property type="project" value="TreeGrafter"/>
</dbReference>
<evidence type="ECO:0000313" key="10">
    <source>
        <dbReference type="EMBL" id="AEH07101.1"/>
    </source>
</evidence>
<dbReference type="eggNOG" id="arCOG04459">
    <property type="taxonomic scope" value="Archaea"/>
</dbReference>
<dbReference type="SUPFAM" id="SSF142754">
    <property type="entry name" value="NadA-like"/>
    <property type="match status" value="1"/>
</dbReference>
<dbReference type="OrthoDB" id="5931at2157"/>
<feature type="binding site" evidence="9">
    <location>
        <position position="87"/>
    </location>
    <ligand>
        <name>[4Fe-4S] cluster</name>
        <dbReference type="ChEBI" id="CHEBI:49883"/>
    </ligand>
</feature>
<comment type="cofactor">
    <cofactor evidence="9">
        <name>[4Fe-4S] cluster</name>
        <dbReference type="ChEBI" id="CHEBI:49883"/>
    </cofactor>
    <text evidence="9">Binds 1 [4Fe-4S] cluster per subunit.</text>
</comment>
<keyword evidence="9" id="KW-0963">Cytoplasm</keyword>
<evidence type="ECO:0000256" key="5">
    <source>
        <dbReference type="ARBA" id="ARBA00022679"/>
    </source>
</evidence>
<dbReference type="GO" id="GO:0005737">
    <property type="term" value="C:cytoplasm"/>
    <property type="evidence" value="ECO:0007669"/>
    <property type="project" value="UniProtKB-SubCell"/>
</dbReference>
<feature type="binding site" evidence="9">
    <location>
        <position position="24"/>
    </location>
    <ligand>
        <name>iminosuccinate</name>
        <dbReference type="ChEBI" id="CHEBI:77875"/>
    </ligand>
</feature>
<keyword evidence="8 9" id="KW-0411">Iron-sulfur</keyword>
<accession>F8ANW0</accession>
<dbReference type="KEGG" id="mok:Metok_1132"/>
<organism evidence="10 11">
    <name type="scientific">Methanothermococcus okinawensis (strain DSM 14208 / JCM 11175 / IH1)</name>
    <dbReference type="NCBI Taxonomy" id="647113"/>
    <lineage>
        <taxon>Archaea</taxon>
        <taxon>Methanobacteriati</taxon>
        <taxon>Methanobacteriota</taxon>
        <taxon>Methanomada group</taxon>
        <taxon>Methanococci</taxon>
        <taxon>Methanococcales</taxon>
        <taxon>Methanococcaceae</taxon>
        <taxon>Methanothermococcus</taxon>
    </lineage>
</organism>
<dbReference type="PANTHER" id="PTHR30573:SF0">
    <property type="entry name" value="QUINOLINATE SYNTHASE, CHLOROPLASTIC"/>
    <property type="match status" value="1"/>
</dbReference>
<feature type="binding site" evidence="9">
    <location>
        <position position="130"/>
    </location>
    <ligand>
        <name>iminosuccinate</name>
        <dbReference type="ChEBI" id="CHEBI:77875"/>
    </ligand>
</feature>
<dbReference type="NCBIfam" id="TIGR00550">
    <property type="entry name" value="nadA"/>
    <property type="match status" value="1"/>
</dbReference>
<dbReference type="UniPathway" id="UPA00253">
    <property type="reaction ID" value="UER00327"/>
</dbReference>